<evidence type="ECO:0000313" key="1">
    <source>
        <dbReference type="EMBL" id="KAJ9707537.1"/>
    </source>
</evidence>
<comment type="caution">
    <text evidence="1">The sequence shown here is derived from an EMBL/GenBank/DDBJ whole genome shotgun (WGS) entry which is preliminary data.</text>
</comment>
<name>A0AA39AH78_VITRO</name>
<dbReference type="AlphaFoldDB" id="A0AA39AH78"/>
<reference evidence="1 2" key="1">
    <citation type="journal article" date="2023" name="BMC Biotechnol.">
        <title>Vitis rotundifolia cv Carlos genome sequencing.</title>
        <authorList>
            <person name="Huff M."/>
            <person name="Hulse-Kemp A."/>
            <person name="Scheffler B."/>
            <person name="Youngblood R."/>
            <person name="Simpson S."/>
            <person name="Babiker E."/>
            <person name="Staton M."/>
        </authorList>
    </citation>
    <scope>NUCLEOTIDE SEQUENCE [LARGE SCALE GENOMIC DNA]</scope>
    <source>
        <tissue evidence="1">Leaf</tissue>
    </source>
</reference>
<dbReference type="Proteomes" id="UP001168098">
    <property type="component" value="Unassembled WGS sequence"/>
</dbReference>
<organism evidence="1 2">
    <name type="scientific">Vitis rotundifolia</name>
    <name type="common">Muscadine grape</name>
    <dbReference type="NCBI Taxonomy" id="103349"/>
    <lineage>
        <taxon>Eukaryota</taxon>
        <taxon>Viridiplantae</taxon>
        <taxon>Streptophyta</taxon>
        <taxon>Embryophyta</taxon>
        <taxon>Tracheophyta</taxon>
        <taxon>Spermatophyta</taxon>
        <taxon>Magnoliopsida</taxon>
        <taxon>eudicotyledons</taxon>
        <taxon>Gunneridae</taxon>
        <taxon>Pentapetalae</taxon>
        <taxon>rosids</taxon>
        <taxon>Vitales</taxon>
        <taxon>Vitaceae</taxon>
        <taxon>Viteae</taxon>
        <taxon>Vitis</taxon>
    </lineage>
</organism>
<proteinExistence type="predicted"/>
<accession>A0AA39AH78</accession>
<gene>
    <name evidence="1" type="ORF">PVL29_002533</name>
</gene>
<sequence length="93" mass="10449">MSIPPSLPAPKVEDMESIHFRGLVETVTISSDDFTLSAYTPLATPINVPNREKLDVILERFPTFTSMEPSTSHLNEFFSILERVPVDMTIDPQ</sequence>
<keyword evidence="2" id="KW-1185">Reference proteome</keyword>
<dbReference type="EMBL" id="JARBHA010000002">
    <property type="protein sequence ID" value="KAJ9707537.1"/>
    <property type="molecule type" value="Genomic_DNA"/>
</dbReference>
<protein>
    <submittedName>
        <fullName evidence="1">Uncharacterized protein</fullName>
    </submittedName>
</protein>
<evidence type="ECO:0000313" key="2">
    <source>
        <dbReference type="Proteomes" id="UP001168098"/>
    </source>
</evidence>